<sequence length="38" mass="4494">MIKRENQQFYDILHDIRAEGAVDFGIHLFVNSTCLENR</sequence>
<proteinExistence type="predicted"/>
<dbReference type="EnsemblBacteria" id="ACA37707">
    <property type="protein sequence ID" value="ACA37707"/>
    <property type="gene ID" value="Bsph_0069"/>
</dbReference>
<reference evidence="1 2" key="1">
    <citation type="journal article" date="2008" name="J. Bacteriol.">
        <title>Complete genome sequence of the mosquitocidal bacterium Bacillus sphaericus C3-41 and comparison with those of closely related Bacillus species.</title>
        <authorList>
            <person name="Hu X."/>
            <person name="Fan W."/>
            <person name="Han B."/>
            <person name="Liu H."/>
            <person name="Zheng D."/>
            <person name="Li Q."/>
            <person name="Dong W."/>
            <person name="Yan J."/>
            <person name="Gao M."/>
            <person name="Berry C."/>
            <person name="Yuan Z."/>
        </authorList>
    </citation>
    <scope>NUCLEOTIDE SEQUENCE [LARGE SCALE GENOMIC DNA]</scope>
    <source>
        <strain evidence="1 2">C3-41</strain>
    </source>
</reference>
<evidence type="ECO:0000313" key="2">
    <source>
        <dbReference type="Proteomes" id="UP000002164"/>
    </source>
</evidence>
<gene>
    <name evidence="1" type="ordered locus">Bsph_0069</name>
</gene>
<dbReference type="HOGENOM" id="CLU_3329717_0_0_9"/>
<dbReference type="AlphaFoldDB" id="B1HSV3"/>
<dbReference type="EMBL" id="CP000817">
    <property type="protein sequence ID" value="ACA37707.1"/>
    <property type="molecule type" value="Genomic_DNA"/>
</dbReference>
<name>B1HSV3_LYSSC</name>
<dbReference type="Proteomes" id="UP000002164">
    <property type="component" value="Chromosome"/>
</dbReference>
<accession>B1HSV3</accession>
<protein>
    <submittedName>
        <fullName evidence="1">Uncharacterized protein</fullName>
    </submittedName>
</protein>
<evidence type="ECO:0000313" key="1">
    <source>
        <dbReference type="EMBL" id="ACA37707.1"/>
    </source>
</evidence>
<organism evidence="1 2">
    <name type="scientific">Lysinibacillus sphaericus (strain C3-41)</name>
    <dbReference type="NCBI Taxonomy" id="444177"/>
    <lineage>
        <taxon>Bacteria</taxon>
        <taxon>Bacillati</taxon>
        <taxon>Bacillota</taxon>
        <taxon>Bacilli</taxon>
        <taxon>Bacillales</taxon>
        <taxon>Bacillaceae</taxon>
        <taxon>Lysinibacillus</taxon>
    </lineage>
</organism>
<dbReference type="KEGG" id="lsp:Bsph_0069"/>